<dbReference type="Pfam" id="PF07883">
    <property type="entry name" value="Cupin_2"/>
    <property type="match status" value="1"/>
</dbReference>
<dbReference type="EMBL" id="ANPE02000015">
    <property type="protein sequence ID" value="EMY36202.1"/>
    <property type="molecule type" value="Genomic_DNA"/>
</dbReference>
<dbReference type="InterPro" id="IPR013096">
    <property type="entry name" value="Cupin_2"/>
</dbReference>
<dbReference type="AlphaFoldDB" id="N1V7W4"/>
<dbReference type="InterPro" id="IPR051610">
    <property type="entry name" value="GPI/OXD"/>
</dbReference>
<dbReference type="Gene3D" id="2.60.120.10">
    <property type="entry name" value="Jelly Rolls"/>
    <property type="match status" value="1"/>
</dbReference>
<sequence>MLERRGSFAFDYDLHGGTAPVRMQWLFHNQSTLPVAVQVWELPPGGSEGMHAHPADSCPLEELYIVIEGTARMHLDGERHDLAAGDALLAPVGSEHDLANTGMSKLRVLVVWGEPGVADYSSFGSFAAAQAARNGDAGPSAGRAGTAAGADAQACRDI</sequence>
<dbReference type="RefSeq" id="WP_005266126.1">
    <property type="nucleotide sequence ID" value="NZ_ANPE02000015.1"/>
</dbReference>
<dbReference type="PANTHER" id="PTHR35848">
    <property type="entry name" value="OXALATE-BINDING PROTEIN"/>
    <property type="match status" value="1"/>
</dbReference>
<comment type="caution">
    <text evidence="3">The sequence shown here is derived from an EMBL/GenBank/DDBJ whole genome shotgun (WGS) entry which is preliminary data.</text>
</comment>
<feature type="domain" description="Cupin type-2" evidence="2">
    <location>
        <begin position="39"/>
        <end position="112"/>
    </location>
</feature>
<evidence type="ECO:0000313" key="4">
    <source>
        <dbReference type="Proteomes" id="UP000010729"/>
    </source>
</evidence>
<protein>
    <submittedName>
        <fullName evidence="3">Cupin domain-containing protein</fullName>
    </submittedName>
</protein>
<keyword evidence="4" id="KW-1185">Reference proteome</keyword>
<evidence type="ECO:0000256" key="1">
    <source>
        <dbReference type="ARBA" id="ARBA00022723"/>
    </source>
</evidence>
<proteinExistence type="predicted"/>
<reference evidence="3 4" key="1">
    <citation type="journal article" date="2013" name="Genome Announc.">
        <title>Draft Genome Sequence of Arthrobacter crystallopoietes Strain BAB-32, Revealing Genes for Bioremediation.</title>
        <authorList>
            <person name="Joshi M.N."/>
            <person name="Pandit A.S."/>
            <person name="Sharma A."/>
            <person name="Pandya R.V."/>
            <person name="Desai S.M."/>
            <person name="Saxena A.K."/>
            <person name="Bagatharia S.B."/>
        </authorList>
    </citation>
    <scope>NUCLEOTIDE SEQUENCE [LARGE SCALE GENOMIC DNA]</scope>
    <source>
        <strain evidence="3 4">BAB-32</strain>
    </source>
</reference>
<dbReference type="InterPro" id="IPR011051">
    <property type="entry name" value="RmlC_Cupin_sf"/>
</dbReference>
<dbReference type="GO" id="GO:0046872">
    <property type="term" value="F:metal ion binding"/>
    <property type="evidence" value="ECO:0007669"/>
    <property type="project" value="UniProtKB-KW"/>
</dbReference>
<evidence type="ECO:0000313" key="3">
    <source>
        <dbReference type="EMBL" id="EMY36202.1"/>
    </source>
</evidence>
<keyword evidence="1" id="KW-0479">Metal-binding</keyword>
<gene>
    <name evidence="3" type="ORF">D477_000340</name>
</gene>
<dbReference type="OrthoDB" id="3231985at2"/>
<dbReference type="InterPro" id="IPR014710">
    <property type="entry name" value="RmlC-like_jellyroll"/>
</dbReference>
<evidence type="ECO:0000259" key="2">
    <source>
        <dbReference type="Pfam" id="PF07883"/>
    </source>
</evidence>
<name>N1V7W4_9MICC</name>
<organism evidence="3 4">
    <name type="scientific">Arthrobacter crystallopoietes BAB-32</name>
    <dbReference type="NCBI Taxonomy" id="1246476"/>
    <lineage>
        <taxon>Bacteria</taxon>
        <taxon>Bacillati</taxon>
        <taxon>Actinomycetota</taxon>
        <taxon>Actinomycetes</taxon>
        <taxon>Micrococcales</taxon>
        <taxon>Micrococcaceae</taxon>
        <taxon>Crystallibacter</taxon>
    </lineage>
</organism>
<accession>N1V7W4</accession>
<dbReference type="Proteomes" id="UP000010729">
    <property type="component" value="Unassembled WGS sequence"/>
</dbReference>
<dbReference type="SUPFAM" id="SSF51182">
    <property type="entry name" value="RmlC-like cupins"/>
    <property type="match status" value="1"/>
</dbReference>
<dbReference type="PANTHER" id="PTHR35848:SF6">
    <property type="entry name" value="CUPIN TYPE-2 DOMAIN-CONTAINING PROTEIN"/>
    <property type="match status" value="1"/>
</dbReference>